<dbReference type="AlphaFoldDB" id="A0A2H0BTX8"/>
<reference evidence="1 2" key="1">
    <citation type="submission" date="2017-09" db="EMBL/GenBank/DDBJ databases">
        <title>Depth-based differentiation of microbial function through sediment-hosted aquifers and enrichment of novel symbionts in the deep terrestrial subsurface.</title>
        <authorList>
            <person name="Probst A.J."/>
            <person name="Ladd B."/>
            <person name="Jarett J.K."/>
            <person name="Geller-Mcgrath D.E."/>
            <person name="Sieber C.M."/>
            <person name="Emerson J.B."/>
            <person name="Anantharaman K."/>
            <person name="Thomas B.C."/>
            <person name="Malmstrom R."/>
            <person name="Stieglmeier M."/>
            <person name="Klingl A."/>
            <person name="Woyke T."/>
            <person name="Ryan C.M."/>
            <person name="Banfield J.F."/>
        </authorList>
    </citation>
    <scope>NUCLEOTIDE SEQUENCE [LARGE SCALE GENOMIC DNA]</scope>
    <source>
        <strain evidence="1">CG22_combo_CG10-13_8_21_14_all_38_20</strain>
    </source>
</reference>
<dbReference type="SUPFAM" id="SSF46785">
    <property type="entry name" value="Winged helix' DNA-binding domain"/>
    <property type="match status" value="1"/>
</dbReference>
<dbReference type="Proteomes" id="UP000231246">
    <property type="component" value="Unassembled WGS sequence"/>
</dbReference>
<dbReference type="EMBL" id="PCTA01000035">
    <property type="protein sequence ID" value="PIP61064.1"/>
    <property type="molecule type" value="Genomic_DNA"/>
</dbReference>
<proteinExistence type="predicted"/>
<protein>
    <recommendedName>
        <fullName evidence="3">HTH arsR-type domain-containing protein</fullName>
    </recommendedName>
</protein>
<name>A0A2H0BTX8_9BACT</name>
<accession>A0A2H0BTX8</accession>
<evidence type="ECO:0008006" key="3">
    <source>
        <dbReference type="Google" id="ProtNLM"/>
    </source>
</evidence>
<comment type="caution">
    <text evidence="1">The sequence shown here is derived from an EMBL/GenBank/DDBJ whole genome shotgun (WGS) entry which is preliminary data.</text>
</comment>
<gene>
    <name evidence="1" type="ORF">COW99_06105</name>
</gene>
<sequence>MPLTDLIISKVRVKLLTIFFLAPDDIFYVRQLVRKTDEEINAVRRELAYLEKKGILGKEPRGNRLYYALRKNYHLYYDLLGLINKTAGLGGDILKNRKKLGSVKFVVLSGKYIRKLTRKKAGLDLLAIGKIDADLLAAIVGVHEKRDKKEINFSIMDEKEFAFRKERRDPFLSTVFSESRMVIIGDEEELVG</sequence>
<evidence type="ECO:0000313" key="2">
    <source>
        <dbReference type="Proteomes" id="UP000231246"/>
    </source>
</evidence>
<evidence type="ECO:0000313" key="1">
    <source>
        <dbReference type="EMBL" id="PIP61064.1"/>
    </source>
</evidence>
<dbReference type="InterPro" id="IPR036390">
    <property type="entry name" value="WH_DNA-bd_sf"/>
</dbReference>
<organism evidence="1 2">
    <name type="scientific">Candidatus Roizmanbacteria bacterium CG22_combo_CG10-13_8_21_14_all_38_20</name>
    <dbReference type="NCBI Taxonomy" id="1974862"/>
    <lineage>
        <taxon>Bacteria</taxon>
        <taxon>Candidatus Roizmaniibacteriota</taxon>
    </lineage>
</organism>